<protein>
    <submittedName>
        <fullName evidence="2">Uncharacterized protein</fullName>
    </submittedName>
</protein>
<feature type="transmembrane region" description="Helical" evidence="1">
    <location>
        <begin position="96"/>
        <end position="117"/>
    </location>
</feature>
<dbReference type="EMBL" id="JBGFUD010013150">
    <property type="protein sequence ID" value="MFH4983639.1"/>
    <property type="molecule type" value="Genomic_DNA"/>
</dbReference>
<keyword evidence="3" id="KW-1185">Reference proteome</keyword>
<accession>A0ABD6EUJ4</accession>
<comment type="caution">
    <text evidence="2">The sequence shown here is derived from an EMBL/GenBank/DDBJ whole genome shotgun (WGS) entry which is preliminary data.</text>
</comment>
<gene>
    <name evidence="2" type="ORF">AB6A40_010348</name>
</gene>
<reference evidence="2 3" key="1">
    <citation type="submission" date="2024-08" db="EMBL/GenBank/DDBJ databases">
        <title>Gnathostoma spinigerum genome.</title>
        <authorList>
            <person name="Gonzalez-Bertolin B."/>
            <person name="Monzon S."/>
            <person name="Zaballos A."/>
            <person name="Jimenez P."/>
            <person name="Dekumyoy P."/>
            <person name="Varona S."/>
            <person name="Cuesta I."/>
            <person name="Sumanam S."/>
            <person name="Adisakwattana P."/>
            <person name="Gasser R.B."/>
            <person name="Hernandez-Gonzalez A."/>
            <person name="Young N.D."/>
            <person name="Perteguer M.J."/>
        </authorList>
    </citation>
    <scope>NUCLEOTIDE SEQUENCE [LARGE SCALE GENOMIC DNA]</scope>
    <source>
        <strain evidence="2">AL3</strain>
        <tissue evidence="2">Liver</tissue>
    </source>
</reference>
<dbReference type="AlphaFoldDB" id="A0ABD6EUJ4"/>
<dbReference type="Proteomes" id="UP001608902">
    <property type="component" value="Unassembled WGS sequence"/>
</dbReference>
<organism evidence="2 3">
    <name type="scientific">Gnathostoma spinigerum</name>
    <dbReference type="NCBI Taxonomy" id="75299"/>
    <lineage>
        <taxon>Eukaryota</taxon>
        <taxon>Metazoa</taxon>
        <taxon>Ecdysozoa</taxon>
        <taxon>Nematoda</taxon>
        <taxon>Chromadorea</taxon>
        <taxon>Rhabditida</taxon>
        <taxon>Spirurina</taxon>
        <taxon>Gnathostomatomorpha</taxon>
        <taxon>Gnathostomatoidea</taxon>
        <taxon>Gnathostomatidae</taxon>
        <taxon>Gnathostoma</taxon>
    </lineage>
</organism>
<evidence type="ECO:0000256" key="1">
    <source>
        <dbReference type="SAM" id="Phobius"/>
    </source>
</evidence>
<keyword evidence="1" id="KW-0472">Membrane</keyword>
<keyword evidence="1" id="KW-0812">Transmembrane</keyword>
<proteinExistence type="predicted"/>
<name>A0ABD6EUJ4_9BILA</name>
<sequence>MFLPIVLFVVVPNSSIFSDHRTIERNDKTPNRRIQHSEKYDSSKDIILQNDQTETALKFIPSEYAFDNPLNTALSSISETRLEDELYNLPSVKFYYIRWGIYFSLWPIGFLILYILYNREFYCSLLDIHDS</sequence>
<evidence type="ECO:0000313" key="3">
    <source>
        <dbReference type="Proteomes" id="UP001608902"/>
    </source>
</evidence>
<evidence type="ECO:0000313" key="2">
    <source>
        <dbReference type="EMBL" id="MFH4983639.1"/>
    </source>
</evidence>
<keyword evidence="1" id="KW-1133">Transmembrane helix</keyword>